<evidence type="ECO:0000256" key="7">
    <source>
        <dbReference type="ARBA" id="ARBA00023136"/>
    </source>
</evidence>
<dbReference type="SUPFAM" id="SSF81343">
    <property type="entry name" value="Fumarate reductase respiratory complex transmembrane subunits"/>
    <property type="match status" value="1"/>
</dbReference>
<dbReference type="InterPro" id="IPR014314">
    <property type="entry name" value="Succ_DH_cytb556"/>
</dbReference>
<keyword evidence="4" id="KW-0479">Metal-binding</keyword>
<gene>
    <name evidence="9" type="ORF">SCHPADRAFT_900366</name>
</gene>
<dbReference type="Pfam" id="PF01127">
    <property type="entry name" value="Sdh_cyt"/>
    <property type="match status" value="1"/>
</dbReference>
<evidence type="ECO:0000256" key="1">
    <source>
        <dbReference type="ARBA" id="ARBA00004141"/>
    </source>
</evidence>
<evidence type="ECO:0000256" key="8">
    <source>
        <dbReference type="SAM" id="Phobius"/>
    </source>
</evidence>
<organism evidence="9 10">
    <name type="scientific">Schizopora paradoxa</name>
    <dbReference type="NCBI Taxonomy" id="27342"/>
    <lineage>
        <taxon>Eukaryota</taxon>
        <taxon>Fungi</taxon>
        <taxon>Dikarya</taxon>
        <taxon>Basidiomycota</taxon>
        <taxon>Agaricomycotina</taxon>
        <taxon>Agaricomycetes</taxon>
        <taxon>Hymenochaetales</taxon>
        <taxon>Schizoporaceae</taxon>
        <taxon>Schizopora</taxon>
    </lineage>
</organism>
<keyword evidence="6" id="KW-0408">Iron</keyword>
<protein>
    <submittedName>
        <fullName evidence="9">SDHC, cytochrome b subunit of succinate dehydrogenase</fullName>
    </submittedName>
</protein>
<evidence type="ECO:0000256" key="6">
    <source>
        <dbReference type="ARBA" id="ARBA00023004"/>
    </source>
</evidence>
<keyword evidence="3 8" id="KW-0812">Transmembrane</keyword>
<dbReference type="OrthoDB" id="588261at2759"/>
<dbReference type="PANTHER" id="PTHR10978">
    <property type="entry name" value="SUCCINATE DEHYDROGENASE CYTOCHROME B560 SUBUNIT"/>
    <property type="match status" value="1"/>
</dbReference>
<dbReference type="GO" id="GO:0006099">
    <property type="term" value="P:tricarboxylic acid cycle"/>
    <property type="evidence" value="ECO:0007669"/>
    <property type="project" value="InterPro"/>
</dbReference>
<dbReference type="PANTHER" id="PTHR10978:SF5">
    <property type="entry name" value="SUCCINATE DEHYDROGENASE CYTOCHROME B560 SUBUNIT, MITOCHONDRIAL"/>
    <property type="match status" value="1"/>
</dbReference>
<dbReference type="CDD" id="cd03499">
    <property type="entry name" value="SQR_TypeC_SdhC"/>
    <property type="match status" value="1"/>
</dbReference>
<dbReference type="STRING" id="27342.A0A0H2SKN6"/>
<evidence type="ECO:0000256" key="5">
    <source>
        <dbReference type="ARBA" id="ARBA00022989"/>
    </source>
</evidence>
<keyword evidence="10" id="KW-1185">Reference proteome</keyword>
<dbReference type="InParanoid" id="A0A0H2SKN6"/>
<dbReference type="GO" id="GO:0016020">
    <property type="term" value="C:membrane"/>
    <property type="evidence" value="ECO:0007669"/>
    <property type="project" value="UniProtKB-SubCell"/>
</dbReference>
<dbReference type="GO" id="GO:0009055">
    <property type="term" value="F:electron transfer activity"/>
    <property type="evidence" value="ECO:0007669"/>
    <property type="project" value="InterPro"/>
</dbReference>
<keyword evidence="2" id="KW-0349">Heme</keyword>
<feature type="transmembrane region" description="Helical" evidence="8">
    <location>
        <begin position="165"/>
        <end position="181"/>
    </location>
</feature>
<keyword evidence="5 8" id="KW-1133">Transmembrane helix</keyword>
<sequence>MNCARVLGLGPAFRRAALQPRAVLRNQVALRNVVQRRGVMTQIMKPEQVTDILNAQRVVRPNSPHMTIYQPQLTWVLSIFNRGTGVALSVLLYGFSVAYVAAPLAGIPFTGADVVNFVAGMPDAVKVAGKLVLAAPFSLHAWNGLRHLSWDMGKLLTVKGCYSSGYLVLGATAVTTIGLLFV</sequence>
<dbReference type="EMBL" id="KQ085902">
    <property type="protein sequence ID" value="KLO17631.1"/>
    <property type="molecule type" value="Genomic_DNA"/>
</dbReference>
<dbReference type="GO" id="GO:0006121">
    <property type="term" value="P:mitochondrial electron transport, succinate to ubiquinone"/>
    <property type="evidence" value="ECO:0007669"/>
    <property type="project" value="TreeGrafter"/>
</dbReference>
<evidence type="ECO:0000256" key="4">
    <source>
        <dbReference type="ARBA" id="ARBA00022723"/>
    </source>
</evidence>
<name>A0A0H2SKN6_9AGAM</name>
<dbReference type="GO" id="GO:0046872">
    <property type="term" value="F:metal ion binding"/>
    <property type="evidence" value="ECO:0007669"/>
    <property type="project" value="UniProtKB-KW"/>
</dbReference>
<proteinExistence type="predicted"/>
<dbReference type="InterPro" id="IPR000701">
    <property type="entry name" value="SuccDH_FuR_B_TM-su"/>
</dbReference>
<comment type="subcellular location">
    <subcellularLocation>
        <location evidence="1">Membrane</location>
        <topology evidence="1">Multi-pass membrane protein</topology>
    </subcellularLocation>
</comment>
<dbReference type="AlphaFoldDB" id="A0A0H2SKN6"/>
<dbReference type="InterPro" id="IPR034804">
    <property type="entry name" value="SQR/QFR_C/D"/>
</dbReference>
<dbReference type="GO" id="GO:0005739">
    <property type="term" value="C:mitochondrion"/>
    <property type="evidence" value="ECO:0007669"/>
    <property type="project" value="GOC"/>
</dbReference>
<dbReference type="Gene3D" id="1.20.1300.10">
    <property type="entry name" value="Fumarate reductase/succinate dehydrogenase, transmembrane subunit"/>
    <property type="match status" value="1"/>
</dbReference>
<dbReference type="InterPro" id="IPR018495">
    <property type="entry name" value="Succ_DH_cyt_bsu_CS"/>
</dbReference>
<reference evidence="9 10" key="1">
    <citation type="submission" date="2015-04" db="EMBL/GenBank/DDBJ databases">
        <title>Complete genome sequence of Schizopora paradoxa KUC8140, a cosmopolitan wood degrader in East Asia.</title>
        <authorList>
            <consortium name="DOE Joint Genome Institute"/>
            <person name="Min B."/>
            <person name="Park H."/>
            <person name="Jang Y."/>
            <person name="Kim J.-J."/>
            <person name="Kim K.H."/>
            <person name="Pangilinan J."/>
            <person name="Lipzen A."/>
            <person name="Riley R."/>
            <person name="Grigoriev I.V."/>
            <person name="Spatafora J.W."/>
            <person name="Choi I.-G."/>
        </authorList>
    </citation>
    <scope>NUCLEOTIDE SEQUENCE [LARGE SCALE GENOMIC DNA]</scope>
    <source>
        <strain evidence="9 10">KUC8140</strain>
    </source>
</reference>
<evidence type="ECO:0000256" key="2">
    <source>
        <dbReference type="ARBA" id="ARBA00022617"/>
    </source>
</evidence>
<dbReference type="Proteomes" id="UP000053477">
    <property type="component" value="Unassembled WGS sequence"/>
</dbReference>
<evidence type="ECO:0000313" key="9">
    <source>
        <dbReference type="EMBL" id="KLO17631.1"/>
    </source>
</evidence>
<dbReference type="FunCoup" id="A0A0H2SKN6">
    <property type="interactions" value="195"/>
</dbReference>
<evidence type="ECO:0000313" key="10">
    <source>
        <dbReference type="Proteomes" id="UP000053477"/>
    </source>
</evidence>
<dbReference type="NCBIfam" id="TIGR02970">
    <property type="entry name" value="succ_dehyd_cytB"/>
    <property type="match status" value="1"/>
</dbReference>
<evidence type="ECO:0000256" key="3">
    <source>
        <dbReference type="ARBA" id="ARBA00022692"/>
    </source>
</evidence>
<dbReference type="PROSITE" id="PS01001">
    <property type="entry name" value="SDH_CYT_2"/>
    <property type="match status" value="1"/>
</dbReference>
<accession>A0A0H2SKN6</accession>
<keyword evidence="7 8" id="KW-0472">Membrane</keyword>
<feature type="transmembrane region" description="Helical" evidence="8">
    <location>
        <begin position="86"/>
        <end position="107"/>
    </location>
</feature>